<organism evidence="1">
    <name type="scientific">marine metagenome</name>
    <dbReference type="NCBI Taxonomy" id="408172"/>
    <lineage>
        <taxon>unclassified sequences</taxon>
        <taxon>metagenomes</taxon>
        <taxon>ecological metagenomes</taxon>
    </lineage>
</organism>
<evidence type="ECO:0000313" key="1">
    <source>
        <dbReference type="EMBL" id="SVE11054.1"/>
    </source>
</evidence>
<dbReference type="AlphaFoldDB" id="A0A383ATQ3"/>
<accession>A0A383ATQ3</accession>
<dbReference type="EMBL" id="UINC01194792">
    <property type="protein sequence ID" value="SVE11054.1"/>
    <property type="molecule type" value="Genomic_DNA"/>
</dbReference>
<gene>
    <name evidence="1" type="ORF">METZ01_LOCUS463908</name>
</gene>
<protein>
    <submittedName>
        <fullName evidence="1">Uncharacterized protein</fullName>
    </submittedName>
</protein>
<reference evidence="1" key="1">
    <citation type="submission" date="2018-05" db="EMBL/GenBank/DDBJ databases">
        <authorList>
            <person name="Lanie J.A."/>
            <person name="Ng W.-L."/>
            <person name="Kazmierczak K.M."/>
            <person name="Andrzejewski T.M."/>
            <person name="Davidsen T.M."/>
            <person name="Wayne K.J."/>
            <person name="Tettelin H."/>
            <person name="Glass J.I."/>
            <person name="Rusch D."/>
            <person name="Podicherti R."/>
            <person name="Tsui H.-C.T."/>
            <person name="Winkler M.E."/>
        </authorList>
    </citation>
    <scope>NUCLEOTIDE SEQUENCE</scope>
</reference>
<name>A0A383ATQ3_9ZZZZ</name>
<sequence length="171" mass="19211">MSILLRQLQRNLRRCGRPPPTALDGQDVAIAEQLSAPHAPWLAVADRLLKAQLEHRAGGTDPLGLLDVTRLVGEEDIRHAPARRLLPVPWRWHGKLVQQGLHPRGLQTAADFLRALADGLPLGHLAAFLLVLHTNLRSHAAQEAQHKKPNYYCFITDQTFYFLPVFLYCLT</sequence>
<proteinExistence type="predicted"/>